<protein>
    <recommendedName>
        <fullName evidence="3 5">Regulatory protein RecX</fullName>
    </recommendedName>
</protein>
<dbReference type="EMBL" id="QXJM01000037">
    <property type="protein sequence ID" value="RIE03355.1"/>
    <property type="molecule type" value="Genomic_DNA"/>
</dbReference>
<dbReference type="Pfam" id="PF21981">
    <property type="entry name" value="RecX_HTH3"/>
    <property type="match status" value="1"/>
</dbReference>
<dbReference type="InterPro" id="IPR003783">
    <property type="entry name" value="Regulatory_RecX"/>
</dbReference>
<feature type="domain" description="RecX third three-helical" evidence="8">
    <location>
        <begin position="195"/>
        <end position="238"/>
    </location>
</feature>
<comment type="caution">
    <text evidence="10">The sequence shown here is derived from an EMBL/GenBank/DDBJ whole genome shotgun (WGS) entry which is preliminary data.</text>
</comment>
<dbReference type="AlphaFoldDB" id="A0A398CLP5"/>
<evidence type="ECO:0000256" key="5">
    <source>
        <dbReference type="HAMAP-Rule" id="MF_01114"/>
    </source>
</evidence>
<evidence type="ECO:0000313" key="10">
    <source>
        <dbReference type="EMBL" id="RIE03355.1"/>
    </source>
</evidence>
<name>A0A398CLP5_9BACL</name>
<feature type="compositionally biased region" description="Acidic residues" evidence="6">
    <location>
        <begin position="248"/>
        <end position="266"/>
    </location>
</feature>
<gene>
    <name evidence="5" type="primary">recX</name>
    <name evidence="10" type="ORF">D3H35_11765</name>
</gene>
<dbReference type="GO" id="GO:0005737">
    <property type="term" value="C:cytoplasm"/>
    <property type="evidence" value="ECO:0007669"/>
    <property type="project" value="UniProtKB-SubCell"/>
</dbReference>
<dbReference type="InterPro" id="IPR053926">
    <property type="entry name" value="RecX_HTH_1st"/>
</dbReference>
<feature type="domain" description="RecX first three-helical" evidence="9">
    <location>
        <begin position="99"/>
        <end position="138"/>
    </location>
</feature>
<evidence type="ECO:0000259" key="8">
    <source>
        <dbReference type="Pfam" id="PF21981"/>
    </source>
</evidence>
<proteinExistence type="inferred from homology"/>
<sequence>MLQPMREIEVIGAEVLSLEAHPKRPGMYRIALRLEKPAQSDEAEYGTDAEVTTGSSAAELETFVTVHEDTLIGWRLLKGRRLTGEEWTELKREEEKEEAYRSALGFLERKARSSKELALALKRKGFEPTVIDGCIERLHSRRMLDDTAFAKRFAEQRAVSQRKGRRLIRQELIQRGIGKADADEAVGELSGEVERQSAIELAHKRWPLTKGDYRNRKHKLIAFLLRRGYPMGVVRQAVDEAALRDEESGRDDDEVDADDMGIESWE</sequence>
<keyword evidence="11" id="KW-1185">Reference proteome</keyword>
<evidence type="ECO:0000256" key="3">
    <source>
        <dbReference type="ARBA" id="ARBA00018111"/>
    </source>
</evidence>
<organism evidence="10 11">
    <name type="scientific">Cohnella faecalis</name>
    <dbReference type="NCBI Taxonomy" id="2315694"/>
    <lineage>
        <taxon>Bacteria</taxon>
        <taxon>Bacillati</taxon>
        <taxon>Bacillota</taxon>
        <taxon>Bacilli</taxon>
        <taxon>Bacillales</taxon>
        <taxon>Paenibacillaceae</taxon>
        <taxon>Cohnella</taxon>
    </lineage>
</organism>
<dbReference type="PANTHER" id="PTHR33602">
    <property type="entry name" value="REGULATORY PROTEIN RECX FAMILY PROTEIN"/>
    <property type="match status" value="1"/>
</dbReference>
<comment type="similarity">
    <text evidence="2 5">Belongs to the RecX family.</text>
</comment>
<dbReference type="Pfam" id="PF02631">
    <property type="entry name" value="RecX_HTH2"/>
    <property type="match status" value="1"/>
</dbReference>
<evidence type="ECO:0000313" key="11">
    <source>
        <dbReference type="Proteomes" id="UP000266340"/>
    </source>
</evidence>
<accession>A0A398CLP5</accession>
<feature type="region of interest" description="Disordered" evidence="6">
    <location>
        <begin position="243"/>
        <end position="266"/>
    </location>
</feature>
<dbReference type="GO" id="GO:0006282">
    <property type="term" value="P:regulation of DNA repair"/>
    <property type="evidence" value="ECO:0007669"/>
    <property type="project" value="UniProtKB-UniRule"/>
</dbReference>
<dbReference type="PANTHER" id="PTHR33602:SF1">
    <property type="entry name" value="REGULATORY PROTEIN RECX FAMILY PROTEIN"/>
    <property type="match status" value="1"/>
</dbReference>
<dbReference type="Gene3D" id="1.10.10.10">
    <property type="entry name" value="Winged helix-like DNA-binding domain superfamily/Winged helix DNA-binding domain"/>
    <property type="match status" value="3"/>
</dbReference>
<evidence type="ECO:0000256" key="2">
    <source>
        <dbReference type="ARBA" id="ARBA00009695"/>
    </source>
</evidence>
<dbReference type="Proteomes" id="UP000266340">
    <property type="component" value="Unassembled WGS sequence"/>
</dbReference>
<comment type="function">
    <text evidence="5">Modulates RecA activity.</text>
</comment>
<dbReference type="Pfam" id="PF21982">
    <property type="entry name" value="RecX_HTH1"/>
    <property type="match status" value="1"/>
</dbReference>
<dbReference type="InterPro" id="IPR053924">
    <property type="entry name" value="RecX_HTH_2nd"/>
</dbReference>
<evidence type="ECO:0000259" key="9">
    <source>
        <dbReference type="Pfam" id="PF21982"/>
    </source>
</evidence>
<keyword evidence="4 5" id="KW-0963">Cytoplasm</keyword>
<dbReference type="InterPro" id="IPR053925">
    <property type="entry name" value="RecX_HTH_3rd"/>
</dbReference>
<dbReference type="HAMAP" id="MF_01114">
    <property type="entry name" value="RecX"/>
    <property type="match status" value="1"/>
</dbReference>
<dbReference type="InterPro" id="IPR036388">
    <property type="entry name" value="WH-like_DNA-bd_sf"/>
</dbReference>
<evidence type="ECO:0000259" key="7">
    <source>
        <dbReference type="Pfam" id="PF02631"/>
    </source>
</evidence>
<dbReference type="RefSeq" id="WP_119149526.1">
    <property type="nucleotide sequence ID" value="NZ_JBHSOV010000024.1"/>
</dbReference>
<evidence type="ECO:0000256" key="4">
    <source>
        <dbReference type="ARBA" id="ARBA00022490"/>
    </source>
</evidence>
<evidence type="ECO:0000256" key="6">
    <source>
        <dbReference type="SAM" id="MobiDB-lite"/>
    </source>
</evidence>
<dbReference type="OrthoDB" id="5421057at2"/>
<comment type="subcellular location">
    <subcellularLocation>
        <location evidence="1 5">Cytoplasm</location>
    </subcellularLocation>
</comment>
<feature type="domain" description="RecX second three-helical" evidence="7">
    <location>
        <begin position="145"/>
        <end position="185"/>
    </location>
</feature>
<reference evidence="10 11" key="1">
    <citation type="submission" date="2018-09" db="EMBL/GenBank/DDBJ databases">
        <title>Cohnella cavernae sp. nov., isolated from a karst cave.</title>
        <authorList>
            <person name="Zhu H."/>
        </authorList>
    </citation>
    <scope>NUCLEOTIDE SEQUENCE [LARGE SCALE GENOMIC DNA]</scope>
    <source>
        <strain evidence="10 11">K2E09-144</strain>
    </source>
</reference>
<evidence type="ECO:0000256" key="1">
    <source>
        <dbReference type="ARBA" id="ARBA00004496"/>
    </source>
</evidence>